<feature type="domain" description="Beta-lactamase-related" evidence="3">
    <location>
        <begin position="13"/>
        <end position="95"/>
    </location>
</feature>
<evidence type="ECO:0000259" key="3">
    <source>
        <dbReference type="Pfam" id="PF00144"/>
    </source>
</evidence>
<dbReference type="RefSeq" id="XP_056767137.1">
    <property type="nucleotide sequence ID" value="XM_056908519.1"/>
</dbReference>
<dbReference type="GO" id="GO:0016787">
    <property type="term" value="F:hydrolase activity"/>
    <property type="evidence" value="ECO:0007669"/>
    <property type="project" value="UniProtKB-KW"/>
</dbReference>
<proteinExistence type="inferred from homology"/>
<evidence type="ECO:0000313" key="5">
    <source>
        <dbReference type="Proteomes" id="UP001213681"/>
    </source>
</evidence>
<comment type="caution">
    <text evidence="4">The sequence shown here is derived from an EMBL/GenBank/DDBJ whole genome shotgun (WGS) entry which is preliminary data.</text>
</comment>
<dbReference type="SUPFAM" id="SSF56601">
    <property type="entry name" value="beta-lactamase/transpeptidase-like"/>
    <property type="match status" value="1"/>
</dbReference>
<sequence length="114" mass="12524">MDSLDRILDGFTDPSTGSLHGAVFIVVDKSGRTLYKRATGRINADGHDAEPLGFDALYWVASMTKLMTAVAIMQLVERGVLSLDDDVRERVPELADIQILQDTKEGSFRPRTGT</sequence>
<evidence type="ECO:0000256" key="1">
    <source>
        <dbReference type="ARBA" id="ARBA00009009"/>
    </source>
</evidence>
<dbReference type="PANTHER" id="PTHR43283">
    <property type="entry name" value="BETA-LACTAMASE-RELATED"/>
    <property type="match status" value="1"/>
</dbReference>
<protein>
    <submittedName>
        <fullName evidence="4">Esterase</fullName>
    </submittedName>
</protein>
<dbReference type="InterPro" id="IPR050789">
    <property type="entry name" value="Diverse_Enzym_Activities"/>
</dbReference>
<dbReference type="PANTHER" id="PTHR43283:SF17">
    <property type="entry name" value="(LOVD), PUTATIVE (AFU_ORTHOLOGUE AFUA_5G00920)-RELATED"/>
    <property type="match status" value="1"/>
</dbReference>
<keyword evidence="5" id="KW-1185">Reference proteome</keyword>
<keyword evidence="2" id="KW-0378">Hydrolase</keyword>
<dbReference type="InterPro" id="IPR012338">
    <property type="entry name" value="Beta-lactam/transpept-like"/>
</dbReference>
<dbReference type="InterPro" id="IPR001466">
    <property type="entry name" value="Beta-lactam-related"/>
</dbReference>
<dbReference type="Pfam" id="PF00144">
    <property type="entry name" value="Beta-lactamase"/>
    <property type="match status" value="1"/>
</dbReference>
<name>A0AAD6G387_9EURO</name>
<dbReference type="Proteomes" id="UP001213681">
    <property type="component" value="Unassembled WGS sequence"/>
</dbReference>
<comment type="similarity">
    <text evidence="1">Belongs to the class-A beta-lactamase family.</text>
</comment>
<evidence type="ECO:0000256" key="2">
    <source>
        <dbReference type="ARBA" id="ARBA00022801"/>
    </source>
</evidence>
<reference evidence="4" key="2">
    <citation type="journal article" date="2023" name="IMA Fungus">
        <title>Comparative genomic study of the Penicillium genus elucidates a diverse pangenome and 15 lateral gene transfer events.</title>
        <authorList>
            <person name="Petersen C."/>
            <person name="Sorensen T."/>
            <person name="Nielsen M.R."/>
            <person name="Sondergaard T.E."/>
            <person name="Sorensen J.L."/>
            <person name="Fitzpatrick D.A."/>
            <person name="Frisvad J.C."/>
            <person name="Nielsen K.L."/>
        </authorList>
    </citation>
    <scope>NUCLEOTIDE SEQUENCE</scope>
    <source>
        <strain evidence="4">IBT 16125</strain>
    </source>
</reference>
<dbReference type="GeneID" id="81598762"/>
<accession>A0AAD6G387</accession>
<dbReference type="Gene3D" id="3.40.710.10">
    <property type="entry name" value="DD-peptidase/beta-lactamase superfamily"/>
    <property type="match status" value="1"/>
</dbReference>
<organism evidence="4 5">
    <name type="scientific">Penicillium daleae</name>
    <dbReference type="NCBI Taxonomy" id="63821"/>
    <lineage>
        <taxon>Eukaryota</taxon>
        <taxon>Fungi</taxon>
        <taxon>Dikarya</taxon>
        <taxon>Ascomycota</taxon>
        <taxon>Pezizomycotina</taxon>
        <taxon>Eurotiomycetes</taxon>
        <taxon>Eurotiomycetidae</taxon>
        <taxon>Eurotiales</taxon>
        <taxon>Aspergillaceae</taxon>
        <taxon>Penicillium</taxon>
    </lineage>
</organism>
<evidence type="ECO:0000313" key="4">
    <source>
        <dbReference type="EMBL" id="KAJ5454181.1"/>
    </source>
</evidence>
<dbReference type="AlphaFoldDB" id="A0AAD6G387"/>
<reference evidence="4" key="1">
    <citation type="submission" date="2022-12" db="EMBL/GenBank/DDBJ databases">
        <authorList>
            <person name="Petersen C."/>
        </authorList>
    </citation>
    <scope>NUCLEOTIDE SEQUENCE</scope>
    <source>
        <strain evidence="4">IBT 16125</strain>
    </source>
</reference>
<dbReference type="EMBL" id="JAPVEA010000005">
    <property type="protein sequence ID" value="KAJ5454181.1"/>
    <property type="molecule type" value="Genomic_DNA"/>
</dbReference>
<gene>
    <name evidence="4" type="ORF">N7458_005137</name>
</gene>